<sequence>MKLESQPQSPLHFRTWVHYFTHIMHPSSTAASDRVLRPMTRRQQLLEAQEQKRRAQREHMLELLREVKERHRPGV</sequence>
<gene>
    <name evidence="1" type="ORF">ABQJ54_12605</name>
</gene>
<protein>
    <recommendedName>
        <fullName evidence="3">ALMS motif domain-containing protein</fullName>
    </recommendedName>
</protein>
<keyword evidence="2" id="KW-1185">Reference proteome</keyword>
<reference evidence="1 2" key="1">
    <citation type="submission" date="2024-06" db="EMBL/GenBank/DDBJ databases">
        <authorList>
            <person name="Woo H."/>
        </authorList>
    </citation>
    <scope>NUCLEOTIDE SEQUENCE [LARGE SCALE GENOMIC DNA]</scope>
    <source>
        <strain evidence="1 2">Si-c</strain>
    </source>
</reference>
<name>A0ABV3QFK1_9GAMM</name>
<evidence type="ECO:0000313" key="1">
    <source>
        <dbReference type="EMBL" id="MEW9572592.1"/>
    </source>
</evidence>
<dbReference type="Proteomes" id="UP001556220">
    <property type="component" value="Unassembled WGS sequence"/>
</dbReference>
<dbReference type="RefSeq" id="WP_367854659.1">
    <property type="nucleotide sequence ID" value="NZ_JBFOHK010000003.1"/>
</dbReference>
<comment type="caution">
    <text evidence="1">The sequence shown here is derived from an EMBL/GenBank/DDBJ whole genome shotgun (WGS) entry which is preliminary data.</text>
</comment>
<organism evidence="1 2">
    <name type="scientific">Rhodanobacter lycopersici</name>
    <dbReference type="NCBI Taxonomy" id="3162487"/>
    <lineage>
        <taxon>Bacteria</taxon>
        <taxon>Pseudomonadati</taxon>
        <taxon>Pseudomonadota</taxon>
        <taxon>Gammaproteobacteria</taxon>
        <taxon>Lysobacterales</taxon>
        <taxon>Rhodanobacteraceae</taxon>
        <taxon>Rhodanobacter</taxon>
    </lineage>
</organism>
<evidence type="ECO:0008006" key="3">
    <source>
        <dbReference type="Google" id="ProtNLM"/>
    </source>
</evidence>
<proteinExistence type="predicted"/>
<dbReference type="EMBL" id="JBFOHK010000003">
    <property type="protein sequence ID" value="MEW9572592.1"/>
    <property type="molecule type" value="Genomic_DNA"/>
</dbReference>
<accession>A0ABV3QFK1</accession>
<evidence type="ECO:0000313" key="2">
    <source>
        <dbReference type="Proteomes" id="UP001556220"/>
    </source>
</evidence>